<evidence type="ECO:0000313" key="5">
    <source>
        <dbReference type="Proteomes" id="UP001500058"/>
    </source>
</evidence>
<dbReference type="RefSeq" id="WP_344629326.1">
    <property type="nucleotide sequence ID" value="NZ_BAAATJ010000002.1"/>
</dbReference>
<comment type="caution">
    <text evidence="4">The sequence shown here is derived from an EMBL/GenBank/DDBJ whole genome shotgun (WGS) entry which is preliminary data.</text>
</comment>
<reference evidence="5" key="1">
    <citation type="journal article" date="2019" name="Int. J. Syst. Evol. Microbiol.">
        <title>The Global Catalogue of Microorganisms (GCM) 10K type strain sequencing project: providing services to taxonomists for standard genome sequencing and annotation.</title>
        <authorList>
            <consortium name="The Broad Institute Genomics Platform"/>
            <consortium name="The Broad Institute Genome Sequencing Center for Infectious Disease"/>
            <person name="Wu L."/>
            <person name="Ma J."/>
        </authorList>
    </citation>
    <scope>NUCLEOTIDE SEQUENCE [LARGE SCALE GENOMIC DNA]</scope>
    <source>
        <strain evidence="5">JCM 6921</strain>
    </source>
</reference>
<name>A0ABP5UVI4_9ACTN</name>
<feature type="signal peptide" evidence="2">
    <location>
        <begin position="1"/>
        <end position="23"/>
    </location>
</feature>
<gene>
    <name evidence="4" type="ORF">GCM10010420_07170</name>
</gene>
<evidence type="ECO:0000256" key="2">
    <source>
        <dbReference type="SAM" id="SignalP"/>
    </source>
</evidence>
<dbReference type="Proteomes" id="UP001500058">
    <property type="component" value="Unassembled WGS sequence"/>
</dbReference>
<feature type="compositionally biased region" description="Low complexity" evidence="1">
    <location>
        <begin position="56"/>
        <end position="76"/>
    </location>
</feature>
<feature type="region of interest" description="Disordered" evidence="1">
    <location>
        <begin position="21"/>
        <end position="100"/>
    </location>
</feature>
<keyword evidence="5" id="KW-1185">Reference proteome</keyword>
<dbReference type="EMBL" id="BAAATJ010000002">
    <property type="protein sequence ID" value="GAA2386873.1"/>
    <property type="molecule type" value="Genomic_DNA"/>
</dbReference>
<sequence length="232" mass="23517">MKRRRSMTVIALLSVLAAVPACGGGGGGDAGSPAPTAGESRSAGRPGGTASPAPDATGGSTAPAPSASRSSAPPSEGGEGAADDAPRSASRKSGKGRGADETELAVLTGVRVGAHGAYDRVVFDFRGGAPAYVAEYVAALHQDGSGEEIPVEGEHRLMLVFSRARPEDPQKEFDTGDTTTPTVRDLAFVSYFEGDVRFGIGVDARRGDGRPGFRVTAVENRIVVDIAHAAAG</sequence>
<accession>A0ABP5UVI4</accession>
<organism evidence="4 5">
    <name type="scientific">Streptomyces glaucosporus</name>
    <dbReference type="NCBI Taxonomy" id="284044"/>
    <lineage>
        <taxon>Bacteria</taxon>
        <taxon>Bacillati</taxon>
        <taxon>Actinomycetota</taxon>
        <taxon>Actinomycetes</taxon>
        <taxon>Kitasatosporales</taxon>
        <taxon>Streptomycetaceae</taxon>
        <taxon>Streptomyces</taxon>
    </lineage>
</organism>
<evidence type="ECO:0000313" key="4">
    <source>
        <dbReference type="EMBL" id="GAA2386873.1"/>
    </source>
</evidence>
<keyword evidence="2" id="KW-0732">Signal</keyword>
<feature type="chain" id="PRO_5047043260" description="AMIN-like domain-containing protein" evidence="2">
    <location>
        <begin position="24"/>
        <end position="232"/>
    </location>
</feature>
<dbReference type="Pfam" id="PF24837">
    <property type="entry name" value="AMIN-like"/>
    <property type="match status" value="1"/>
</dbReference>
<evidence type="ECO:0000259" key="3">
    <source>
        <dbReference type="Pfam" id="PF24837"/>
    </source>
</evidence>
<proteinExistence type="predicted"/>
<feature type="domain" description="AMIN-like" evidence="3">
    <location>
        <begin position="106"/>
        <end position="228"/>
    </location>
</feature>
<evidence type="ECO:0000256" key="1">
    <source>
        <dbReference type="SAM" id="MobiDB-lite"/>
    </source>
</evidence>
<dbReference type="InterPro" id="IPR056303">
    <property type="entry name" value="AMIN-like"/>
</dbReference>
<protein>
    <recommendedName>
        <fullName evidence="3">AMIN-like domain-containing protein</fullName>
    </recommendedName>
</protein>